<dbReference type="InterPro" id="IPR036188">
    <property type="entry name" value="FAD/NAD-bd_sf"/>
</dbReference>
<dbReference type="EMBL" id="CAJVPI010000406">
    <property type="protein sequence ID" value="CAG8531050.1"/>
    <property type="molecule type" value="Genomic_DNA"/>
</dbReference>
<evidence type="ECO:0000256" key="1">
    <source>
        <dbReference type="ARBA" id="ARBA00001974"/>
    </source>
</evidence>
<evidence type="ECO:0000313" key="18">
    <source>
        <dbReference type="EMBL" id="CAG8531050.1"/>
    </source>
</evidence>
<evidence type="ECO:0000256" key="10">
    <source>
        <dbReference type="ARBA" id="ARBA00038856"/>
    </source>
</evidence>
<dbReference type="GO" id="GO:0050660">
    <property type="term" value="F:flavin adenine dinucleotide binding"/>
    <property type="evidence" value="ECO:0007669"/>
    <property type="project" value="InterPro"/>
</dbReference>
<dbReference type="PANTHER" id="PTHR47470">
    <property type="entry name" value="CHOLESTEROL OXIDASE"/>
    <property type="match status" value="1"/>
</dbReference>
<keyword evidence="9" id="KW-0413">Isomerase</keyword>
<name>A0A9N9FF02_9GLOM</name>
<feature type="domain" description="AB hydrolase-1" evidence="15">
    <location>
        <begin position="869"/>
        <end position="960"/>
    </location>
</feature>
<proteinExistence type="predicted"/>
<dbReference type="InterPro" id="IPR007867">
    <property type="entry name" value="GMC_OxRtase_C"/>
</dbReference>
<evidence type="ECO:0000256" key="12">
    <source>
        <dbReference type="ARBA" id="ARBA00049723"/>
    </source>
</evidence>
<evidence type="ECO:0000256" key="11">
    <source>
        <dbReference type="ARBA" id="ARBA00049645"/>
    </source>
</evidence>
<comment type="caution">
    <text evidence="18">The sequence shown here is derived from an EMBL/GenBank/DDBJ whole genome shotgun (WGS) entry which is preliminary data.</text>
</comment>
<accession>A0A9N9FF02</accession>
<comment type="pathway">
    <text evidence="11">Steroid metabolism; cholesterol degradation.</text>
</comment>
<evidence type="ECO:0000259" key="16">
    <source>
        <dbReference type="Pfam" id="PF00732"/>
    </source>
</evidence>
<dbReference type="Gene3D" id="3.40.50.1820">
    <property type="entry name" value="alpha/beta hydrolase"/>
    <property type="match status" value="1"/>
</dbReference>
<dbReference type="Pfam" id="PF00561">
    <property type="entry name" value="Abhydrolase_1"/>
    <property type="match status" value="1"/>
</dbReference>
<keyword evidence="3" id="KW-0285">Flavoprotein</keyword>
<evidence type="ECO:0000256" key="5">
    <source>
        <dbReference type="ARBA" id="ARBA00023002"/>
    </source>
</evidence>
<dbReference type="GO" id="GO:0004769">
    <property type="term" value="F:steroid Delta-isomerase activity"/>
    <property type="evidence" value="ECO:0007669"/>
    <property type="project" value="UniProtKB-EC"/>
</dbReference>
<dbReference type="InterPro" id="IPR000172">
    <property type="entry name" value="GMC_OxRdtase_N"/>
</dbReference>
<feature type="domain" description="Glucose-methanol-choline oxidoreductase N-terminal" evidence="16">
    <location>
        <begin position="23"/>
        <end position="303"/>
    </location>
</feature>
<evidence type="ECO:0000256" key="14">
    <source>
        <dbReference type="ARBA" id="ARBA00049778"/>
    </source>
</evidence>
<feature type="domain" description="Glucose-methanol-choline oxidoreductase C-terminal" evidence="17">
    <location>
        <begin position="499"/>
        <end position="565"/>
    </location>
</feature>
<dbReference type="Proteomes" id="UP000789739">
    <property type="component" value="Unassembled WGS sequence"/>
</dbReference>
<evidence type="ECO:0000256" key="4">
    <source>
        <dbReference type="ARBA" id="ARBA00022827"/>
    </source>
</evidence>
<keyword evidence="5" id="KW-0560">Oxidoreductase</keyword>
<keyword evidence="2" id="KW-0153">Cholesterol metabolism</keyword>
<dbReference type="GO" id="GO:0008203">
    <property type="term" value="P:cholesterol metabolic process"/>
    <property type="evidence" value="ECO:0007669"/>
    <property type="project" value="UniProtKB-KW"/>
</dbReference>
<keyword evidence="19" id="KW-1185">Reference proteome</keyword>
<dbReference type="Pfam" id="PF05199">
    <property type="entry name" value="GMC_oxred_C"/>
    <property type="match status" value="1"/>
</dbReference>
<evidence type="ECO:0000259" key="15">
    <source>
        <dbReference type="Pfam" id="PF00561"/>
    </source>
</evidence>
<sequence>MPSPQIRISKPVYYMQEHYDVVVVGSGYGGAVAASRMARTGKRVALLERGKERWPGEYPNTPLSCTKETQFHTKHKLKGKKTAMYQIYEGEQQDAICACGLGGTSLINANVAVEADDKVWEAEDVWPPEIVEDYRNGTIKKDYSRAAEMLEPLTYPDSWPVLPKLVALEEQARRAGPAFHRNFKRAPITVHFENRVNNAGVRQKKSTLTGDDCTGVNDWSKNSTLMNYIPDAWNHGAEIFCEVEVKKVKKDSKRNVWVVQYEWIGDNRTKFDKGNSNSLLFVTADIVFLAAGTLGTNEIMLRSREHGLDTSDRLGKSFGGNGDIVAWAYNTELLCNGISMGSRDPKKFPAPVGPCITGIIDMRGESTNVMDGYVIQEGVCPAALVPVYWLQVKTLARLIGKAPPLPFSRSLRRIIRGFITFVRGAYHGSLANSQVFLIMGYDAQQGCLALVDDRLKISFKNAGRNDKVKELNKVLERFSHVINGTFVPSPLWDSGIAGQTMLTVHPVGGCAMGRNARKGVVNHKGQVFTGTDSDGQETHDSLYICDGSILPSSLSVNPLFTISALTERICHHAAKDRGWEIDYTLPKNPIDFNKPLVVHEVDESVARNRATHKKGTAGLMFSEVMKGWFSTEVTKRDAYIAAKDQAKSSQSRMSFLLTIIACDYSTTDLIATTSAEIAGTLSCRALSPDPLMVTDGSFRLCVAHETTVDTSRMEYKMNLLTTDGRRFKFNGYKEITNRNFLKSWAHSTTLYVKISSWDEEEVVGLGILKINILDFLKQLTTMRVTGENRTGKLRVITSFFTYFGGKVLEHYFPVLLPLEYPGDLITEYNLVKPYDLRVRDEEFYVVTAKDGVDNRLRRYKLRGREHLAPVLLVHGAAMTHEMWSTDLLSHNVVDFLLDKGYDVWLVDYRMSPITKASHSQSTLDQMIYDVAAAIEKVKEVCKVKKIGVISHCVGSLVVFMGLLNGEITGVGSLIASQVGMHPIPGRVNRIKATLRLVGFYMYILRQNLYDVRTTRGTDWLNGIINFLLRFYPVGKGQCCRSALCHRASLCYGLLYRHENISEAIHNNQDEFFGIVNLTTMAHLMKMLNAGKLVDAKGRNVYESEENIRTRLNFPIAFISGRRNAVFNEYSTEKSLNVLRAINGRDNYDRLLVDGYGHLDAWWANSANEEVYPWVFDRLELRNSQPFFDRSE</sequence>
<reference evidence="18" key="1">
    <citation type="submission" date="2021-06" db="EMBL/GenBank/DDBJ databases">
        <authorList>
            <person name="Kallberg Y."/>
            <person name="Tangrot J."/>
            <person name="Rosling A."/>
        </authorList>
    </citation>
    <scope>NUCLEOTIDE SEQUENCE</scope>
    <source>
        <strain evidence="18">BR232B</strain>
    </source>
</reference>
<organism evidence="18 19">
    <name type="scientific">Paraglomus brasilianum</name>
    <dbReference type="NCBI Taxonomy" id="144538"/>
    <lineage>
        <taxon>Eukaryota</taxon>
        <taxon>Fungi</taxon>
        <taxon>Fungi incertae sedis</taxon>
        <taxon>Mucoromycota</taxon>
        <taxon>Glomeromycotina</taxon>
        <taxon>Glomeromycetes</taxon>
        <taxon>Paraglomerales</taxon>
        <taxon>Paraglomeraceae</taxon>
        <taxon>Paraglomus</taxon>
    </lineage>
</organism>
<dbReference type="AlphaFoldDB" id="A0A9N9FF02"/>
<dbReference type="EC" id="5.3.3.1" evidence="10"/>
<evidence type="ECO:0000259" key="17">
    <source>
        <dbReference type="Pfam" id="PF05199"/>
    </source>
</evidence>
<dbReference type="GO" id="GO:0016995">
    <property type="term" value="F:cholesterol oxidase activity"/>
    <property type="evidence" value="ECO:0007669"/>
    <property type="project" value="UniProtKB-EC"/>
</dbReference>
<comment type="cofactor">
    <cofactor evidence="1">
        <name>FAD</name>
        <dbReference type="ChEBI" id="CHEBI:57692"/>
    </cofactor>
</comment>
<keyword evidence="6" id="KW-0443">Lipid metabolism</keyword>
<dbReference type="EC" id="1.1.3.6" evidence="12"/>
<dbReference type="InterPro" id="IPR052542">
    <property type="entry name" value="Cholesterol_Oxidase"/>
</dbReference>
<evidence type="ECO:0000256" key="3">
    <source>
        <dbReference type="ARBA" id="ARBA00022630"/>
    </source>
</evidence>
<keyword evidence="7" id="KW-1207">Sterol metabolism</keyword>
<keyword evidence="8" id="KW-0753">Steroid metabolism</keyword>
<protein>
    <recommendedName>
        <fullName evidence="13">Cholesterol oxidase</fullName>
        <ecNumber evidence="12">1.1.3.6</ecNumber>
        <ecNumber evidence="10">5.3.3.1</ecNumber>
    </recommendedName>
    <alternativeName>
        <fullName evidence="14">Cholesterol isomerase</fullName>
    </alternativeName>
</protein>
<gene>
    <name evidence="18" type="ORF">PBRASI_LOCUS4111</name>
</gene>
<evidence type="ECO:0000256" key="13">
    <source>
        <dbReference type="ARBA" id="ARBA00049744"/>
    </source>
</evidence>
<evidence type="ECO:0000256" key="8">
    <source>
        <dbReference type="ARBA" id="ARBA00023221"/>
    </source>
</evidence>
<evidence type="ECO:0000256" key="7">
    <source>
        <dbReference type="ARBA" id="ARBA00023166"/>
    </source>
</evidence>
<dbReference type="InterPro" id="IPR000073">
    <property type="entry name" value="AB_hydrolase_1"/>
</dbReference>
<dbReference type="InterPro" id="IPR029058">
    <property type="entry name" value="AB_hydrolase_fold"/>
</dbReference>
<dbReference type="Pfam" id="PF00732">
    <property type="entry name" value="GMC_oxred_N"/>
    <property type="match status" value="1"/>
</dbReference>
<evidence type="ECO:0000256" key="9">
    <source>
        <dbReference type="ARBA" id="ARBA00023235"/>
    </source>
</evidence>
<dbReference type="SUPFAM" id="SSF51905">
    <property type="entry name" value="FAD/NAD(P)-binding domain"/>
    <property type="match status" value="1"/>
</dbReference>
<dbReference type="PANTHER" id="PTHR47470:SF1">
    <property type="entry name" value="FAD-DEPENDENT OXIDOREDUCTASE 2 FAD BINDING DOMAIN-CONTAINING PROTEIN"/>
    <property type="match status" value="1"/>
</dbReference>
<dbReference type="SUPFAM" id="SSF53474">
    <property type="entry name" value="alpha/beta-Hydrolases"/>
    <property type="match status" value="1"/>
</dbReference>
<evidence type="ECO:0000256" key="6">
    <source>
        <dbReference type="ARBA" id="ARBA00023098"/>
    </source>
</evidence>
<keyword evidence="4" id="KW-0274">FAD</keyword>
<evidence type="ECO:0000313" key="19">
    <source>
        <dbReference type="Proteomes" id="UP000789739"/>
    </source>
</evidence>
<dbReference type="Gene3D" id="3.50.50.60">
    <property type="entry name" value="FAD/NAD(P)-binding domain"/>
    <property type="match status" value="3"/>
</dbReference>
<evidence type="ECO:0000256" key="2">
    <source>
        <dbReference type="ARBA" id="ARBA00022548"/>
    </source>
</evidence>
<dbReference type="OrthoDB" id="9974421at2759"/>